<dbReference type="SUPFAM" id="SSF48452">
    <property type="entry name" value="TPR-like"/>
    <property type="match status" value="1"/>
</dbReference>
<dbReference type="VEuPathDB" id="VectorBase:ADAC005608"/>
<dbReference type="EnsemblMetazoa" id="ADAC005608-RA">
    <property type="protein sequence ID" value="ADAC005608-PA"/>
    <property type="gene ID" value="ADAC005608"/>
</dbReference>
<reference evidence="1" key="2">
    <citation type="submission" date="2010-05" db="EMBL/GenBank/DDBJ databases">
        <authorList>
            <person name="Almeida L.G."/>
            <person name="Nicolas M.F."/>
            <person name="Souza R.C."/>
            <person name="Vasconcelos A.T.R."/>
        </authorList>
    </citation>
    <scope>NUCLEOTIDE SEQUENCE</scope>
</reference>
<protein>
    <recommendedName>
        <fullName evidence="4">Tetratricopeptide repeat protein</fullName>
    </recommendedName>
</protein>
<dbReference type="InterPro" id="IPR011990">
    <property type="entry name" value="TPR-like_helical_dom_sf"/>
</dbReference>
<accession>W5JH93</accession>
<gene>
    <name evidence="1" type="ORF">AND_005608</name>
</gene>
<proteinExistence type="predicted"/>
<organism evidence="1">
    <name type="scientific">Anopheles darlingi</name>
    <name type="common">Mosquito</name>
    <dbReference type="NCBI Taxonomy" id="43151"/>
    <lineage>
        <taxon>Eukaryota</taxon>
        <taxon>Metazoa</taxon>
        <taxon>Ecdysozoa</taxon>
        <taxon>Arthropoda</taxon>
        <taxon>Hexapoda</taxon>
        <taxon>Insecta</taxon>
        <taxon>Pterygota</taxon>
        <taxon>Neoptera</taxon>
        <taxon>Endopterygota</taxon>
        <taxon>Diptera</taxon>
        <taxon>Nematocera</taxon>
        <taxon>Culicoidea</taxon>
        <taxon>Culicidae</taxon>
        <taxon>Anophelinae</taxon>
        <taxon>Anopheles</taxon>
    </lineage>
</organism>
<reference evidence="1 3" key="1">
    <citation type="journal article" date="2010" name="BMC Genomics">
        <title>Combination of measures distinguishes pre-miRNAs from other stem-loops in the genome of the newly sequenced Anopheles darlingi.</title>
        <authorList>
            <person name="Mendes N.D."/>
            <person name="Freitas A.T."/>
            <person name="Vasconcelos A.T."/>
            <person name="Sagot M.F."/>
        </authorList>
    </citation>
    <scope>NUCLEOTIDE SEQUENCE</scope>
</reference>
<evidence type="ECO:0008006" key="4">
    <source>
        <dbReference type="Google" id="ProtNLM"/>
    </source>
</evidence>
<dbReference type="VEuPathDB" id="VectorBase:ADAR2_004126"/>
<dbReference type="Proteomes" id="UP000000673">
    <property type="component" value="Unassembled WGS sequence"/>
</dbReference>
<reference evidence="1" key="3">
    <citation type="journal article" date="2013" name="Nucleic Acids Res.">
        <title>The genome of Anopheles darlingi, the main neotropical malaria vector.</title>
        <authorList>
            <person name="Marinotti O."/>
            <person name="Cerqueira G.C."/>
            <person name="de Almeida L.G."/>
            <person name="Ferro M.I."/>
            <person name="Loreto E.L."/>
            <person name="Zaha A."/>
            <person name="Teixeira S.M."/>
            <person name="Wespiser A.R."/>
            <person name="Almeida E Silva A."/>
            <person name="Schlindwein A.D."/>
            <person name="Pacheco A.C."/>
            <person name="Silva A.L."/>
            <person name="Graveley B.R."/>
            <person name="Walenz B.P."/>
            <person name="Lima Bde A."/>
            <person name="Ribeiro C.A."/>
            <person name="Nunes-Silva C.G."/>
            <person name="de Carvalho C.R."/>
            <person name="Soares C.M."/>
            <person name="de Menezes C.B."/>
            <person name="Matiolli C."/>
            <person name="Caffrey D."/>
            <person name="Araujo D.A."/>
            <person name="de Oliveira D.M."/>
            <person name="Golenbock D."/>
            <person name="Grisard E.C."/>
            <person name="Fantinatti-Garboggini F."/>
            <person name="de Carvalho F.M."/>
            <person name="Barcellos F.G."/>
            <person name="Prosdocimi F."/>
            <person name="May G."/>
            <person name="Azevedo Junior G.M."/>
            <person name="Guimaraes G.M."/>
            <person name="Goldman G.H."/>
            <person name="Padilha I.Q."/>
            <person name="Batista Jda S."/>
            <person name="Ferro J.A."/>
            <person name="Ribeiro J.M."/>
            <person name="Fietto J.L."/>
            <person name="Dabbas K.M."/>
            <person name="Cerdeira L."/>
            <person name="Agnez-Lima L.F."/>
            <person name="Brocchi M."/>
            <person name="de Carvalho M.O."/>
            <person name="Teixeira Mde M."/>
            <person name="Diniz Maia Mde M."/>
            <person name="Goldman M.H."/>
            <person name="Cruz Schneider M.P."/>
            <person name="Felipe M.S."/>
            <person name="Hungria M."/>
            <person name="Nicolas M.F."/>
            <person name="Pereira M."/>
            <person name="Montes M.A."/>
            <person name="Cantao M.E."/>
            <person name="Vincentz M."/>
            <person name="Rafael M.S."/>
            <person name="Silverman N."/>
            <person name="Stoco P.H."/>
            <person name="Souza R.C."/>
            <person name="Vicentini R."/>
            <person name="Gazzinelli R.T."/>
            <person name="Neves Rde O."/>
            <person name="Silva R."/>
            <person name="Astolfi-Filho S."/>
            <person name="Maciel T.E."/>
            <person name="Urmenyi T.P."/>
            <person name="Tadei W.P."/>
            <person name="Camargo E.P."/>
            <person name="de Vasconcelos A.T."/>
        </authorList>
    </citation>
    <scope>NUCLEOTIDE SEQUENCE</scope>
</reference>
<reference evidence="2" key="4">
    <citation type="submission" date="2015-06" db="UniProtKB">
        <authorList>
            <consortium name="EnsemblMetazoa"/>
        </authorList>
    </citation>
    <scope>IDENTIFICATION</scope>
</reference>
<dbReference type="eggNOG" id="ENOG502S15H">
    <property type="taxonomic scope" value="Eukaryota"/>
</dbReference>
<dbReference type="STRING" id="43151.W5JH93"/>
<dbReference type="AlphaFoldDB" id="W5JH93"/>
<dbReference type="EMBL" id="ADMH02001381">
    <property type="protein sequence ID" value="ETN62693.1"/>
    <property type="molecule type" value="Genomic_DNA"/>
</dbReference>
<evidence type="ECO:0000313" key="3">
    <source>
        <dbReference type="Proteomes" id="UP000000673"/>
    </source>
</evidence>
<dbReference type="HOGENOM" id="CLU_035279_0_0_1"/>
<sequence>MSTVELRWQVVRDLAIHKLRYGQVNEAIETFTEALAVAPPASTGDEDGESALVRTGKASAELAASTPDQALETLRKSSTNYPATLLRCRALYGVADLERHLLTAANGHRIQGPPGGHRNRALEAEIDLGRSTYDGVLGDRAGASLLEYRHRFPQIETEQRIRKARAIDRPRWKVLAEAGECDVISVQETVRQEPPIRERARRDTNMRILGQLYLGRGWQDWMFCKDLRTDGRHGATVNLPQTPDSSVTMSTLIEECYDRTSTFVKQSQARSPLYSHRFGRFGPPANRRREWNELDQLLRYRYRAYRAVYRQLDRLHELRENRKAVQLFRYAGEILRDFYKLTTVRVLPDKGQFVREICNLVGLTIVDGLRIPATLMDEPAEKRLLVLFAVPPAKETVTVVPVFGDISTYRDPTEPDHSFLRYKAKITELEGQYQRVQYPIERCFLDHEMARHHLLNGWLDDVKVMGTRMVEEAIGCGSHLWRLIGHVTIARALCAQNNLEQLAKLLCQVAEFVSLSLRDERVEFFVELAQKLTQGLLNRKQDDELQLSS</sequence>
<dbReference type="PANTHER" id="PTHR21391:SF0">
    <property type="entry name" value="AT04489P-RELATED"/>
    <property type="match status" value="1"/>
</dbReference>
<dbReference type="OMA" id="ECCFIAR"/>
<evidence type="ECO:0000313" key="1">
    <source>
        <dbReference type="EMBL" id="ETN62693.1"/>
    </source>
</evidence>
<evidence type="ECO:0000313" key="2">
    <source>
        <dbReference type="EnsemblMetazoa" id="ADAC005608-PA"/>
    </source>
</evidence>
<dbReference type="FunCoup" id="W5JH93">
    <property type="interactions" value="59"/>
</dbReference>
<dbReference type="PANTHER" id="PTHR21391">
    <property type="entry name" value="AT04489P-RELATED"/>
    <property type="match status" value="1"/>
</dbReference>
<name>W5JH93_ANODA</name>
<keyword evidence="3" id="KW-1185">Reference proteome</keyword>